<dbReference type="AlphaFoldDB" id="A0A9W4TMR1"/>
<dbReference type="Proteomes" id="UP001154259">
    <property type="component" value="Unassembled WGS sequence"/>
</dbReference>
<evidence type="ECO:0000313" key="1">
    <source>
        <dbReference type="EMBL" id="CAI3928393.1"/>
    </source>
</evidence>
<organism evidence="2 3">
    <name type="scientific">Commensalibacter communis</name>
    <dbReference type="NCBI Taxonomy" id="2972786"/>
    <lineage>
        <taxon>Bacteria</taxon>
        <taxon>Pseudomonadati</taxon>
        <taxon>Pseudomonadota</taxon>
        <taxon>Alphaproteobacteria</taxon>
        <taxon>Acetobacterales</taxon>
        <taxon>Acetobacteraceae</taxon>
    </lineage>
</organism>
<evidence type="ECO:0000313" key="2">
    <source>
        <dbReference type="EMBL" id="CAI3932485.1"/>
    </source>
</evidence>
<protein>
    <submittedName>
        <fullName evidence="2">Uncharacterized protein</fullName>
    </submittedName>
</protein>
<dbReference type="RefSeq" id="WP_271788823.1">
    <property type="nucleotide sequence ID" value="NZ_CAMXCM010000001.1"/>
</dbReference>
<evidence type="ECO:0000313" key="4">
    <source>
        <dbReference type="Proteomes" id="UP001154259"/>
    </source>
</evidence>
<reference evidence="2" key="1">
    <citation type="submission" date="2022-10" db="EMBL/GenBank/DDBJ databases">
        <authorList>
            <person name="Botero Cardona J."/>
        </authorList>
    </citation>
    <scope>NUCLEOTIDE SEQUENCE</scope>
    <source>
        <strain evidence="2">LMG 31819</strain>
        <strain evidence="1">R-53529</strain>
    </source>
</reference>
<gene>
    <name evidence="1" type="ORF">R53529_LOCUS373</name>
    <name evidence="2" type="ORF">R53530_LOCUS728</name>
</gene>
<name>A0A9W4TMR1_9PROT</name>
<evidence type="ECO:0000313" key="3">
    <source>
        <dbReference type="Proteomes" id="UP001154255"/>
    </source>
</evidence>
<keyword evidence="4" id="KW-1185">Reference proteome</keyword>
<dbReference type="Proteomes" id="UP001154255">
    <property type="component" value="Unassembled WGS sequence"/>
</dbReference>
<dbReference type="EMBL" id="CAMXCS010000001">
    <property type="protein sequence ID" value="CAI3928393.1"/>
    <property type="molecule type" value="Genomic_DNA"/>
</dbReference>
<dbReference type="EMBL" id="CAMXCM010000001">
    <property type="protein sequence ID" value="CAI3932485.1"/>
    <property type="molecule type" value="Genomic_DNA"/>
</dbReference>
<sequence length="251" mass="30321">MELYSLKELIDFIIQGIIKEQFEEHFEETFEEYDNKNIIDFEEAFLYQHKDKVKNLSKNLSIIYNKLKTLSISKEIVLFSNHHIEIPVYFPNKLFFSLGNDYYINDKINNIRYEISSQSTEYSLLTLNHFKILYDNKQMELDEQSIHSMLGEYFNEYEINDFFQFNFYMLRQLFQTLTIKITTIDSMSLQDLQKLTETFIFQVMINNNTSCAYYLSMFDVLKQNTFVEDERQNLNKFSSAPHRIYRNHIID</sequence>
<comment type="caution">
    <text evidence="2">The sequence shown here is derived from an EMBL/GenBank/DDBJ whole genome shotgun (WGS) entry which is preliminary data.</text>
</comment>
<accession>A0A9W4TMR1</accession>
<proteinExistence type="predicted"/>